<reference evidence="9 10" key="1">
    <citation type="submission" date="2015-12" db="EMBL/GenBank/DDBJ databases">
        <title>Dictyostelia acquired genes for synthesis and detection of signals that induce cell-type specialization by lateral gene transfer from prokaryotes.</title>
        <authorList>
            <person name="Gloeckner G."/>
            <person name="Schaap P."/>
        </authorList>
    </citation>
    <scope>NUCLEOTIDE SEQUENCE [LARGE SCALE GENOMIC DNA]</scope>
    <source>
        <strain evidence="9 10">TK</strain>
    </source>
</reference>
<proteinExistence type="inferred from homology"/>
<dbReference type="InParanoid" id="A0A152A1K1"/>
<dbReference type="EMBL" id="LODT01000019">
    <property type="protein sequence ID" value="KYQ99964.1"/>
    <property type="molecule type" value="Genomic_DNA"/>
</dbReference>
<protein>
    <recommendedName>
        <fullName evidence="7">Derlin</fullName>
    </recommendedName>
</protein>
<name>A0A152A1K1_TIELA</name>
<evidence type="ECO:0000256" key="3">
    <source>
        <dbReference type="ARBA" id="ARBA00022692"/>
    </source>
</evidence>
<dbReference type="InterPro" id="IPR035952">
    <property type="entry name" value="Rhomboid-like_sf"/>
</dbReference>
<dbReference type="OMA" id="SSPAEWY"/>
<evidence type="ECO:0000256" key="7">
    <source>
        <dbReference type="RuleBase" id="RU363059"/>
    </source>
</evidence>
<evidence type="ECO:0000256" key="4">
    <source>
        <dbReference type="ARBA" id="ARBA00022824"/>
    </source>
</evidence>
<comment type="similarity">
    <text evidence="2 7">Belongs to the derlin family.</text>
</comment>
<dbReference type="STRING" id="361077.A0A152A1K1"/>
<evidence type="ECO:0000256" key="6">
    <source>
        <dbReference type="ARBA" id="ARBA00023136"/>
    </source>
</evidence>
<keyword evidence="5 7" id="KW-1133">Transmembrane helix</keyword>
<dbReference type="PANTHER" id="PTHR11009">
    <property type="entry name" value="DER1-LIKE PROTEIN, DERLIN"/>
    <property type="match status" value="1"/>
</dbReference>
<dbReference type="Pfam" id="PF04511">
    <property type="entry name" value="DER1"/>
    <property type="match status" value="1"/>
</dbReference>
<evidence type="ECO:0000256" key="5">
    <source>
        <dbReference type="ARBA" id="ARBA00022989"/>
    </source>
</evidence>
<dbReference type="FunCoup" id="A0A152A1K1">
    <property type="interactions" value="106"/>
</dbReference>
<feature type="transmembrane region" description="Helical" evidence="7">
    <location>
        <begin position="53"/>
        <end position="78"/>
    </location>
</feature>
<comment type="caution">
    <text evidence="9">The sequence shown here is derived from an EMBL/GenBank/DDBJ whole genome shotgun (WGS) entry which is preliminary data.</text>
</comment>
<sequence>MDNAVTNFIRSMPLVTRFLFVGCGLTTLLVNFGLIPFASIYFSPSLIFKSFEIWRLVTPFLFMGKLGLDFLFLLYFLYKYSTMLETGTFINRQADYFYLVLVNSILLLVFGLVIPSFIFMTKGLIMSIMYIWSRYYPEMDVTFFFGMKFKSIYLPWVFMGFNILMGGLPIMEFCGVICGHVYYYISEIYPEAYRKPNYLATPSFIKGLFNQPDQVVAAGGVRGGAQPPQRAQGHQWGGGNRLG</sequence>
<comment type="subcellular location">
    <subcellularLocation>
        <location evidence="1 7">Endoplasmic reticulum membrane</location>
        <topology evidence="1 7">Multi-pass membrane protein</topology>
    </subcellularLocation>
</comment>
<evidence type="ECO:0000313" key="10">
    <source>
        <dbReference type="Proteomes" id="UP000076078"/>
    </source>
</evidence>
<dbReference type="AlphaFoldDB" id="A0A152A1K1"/>
<feature type="compositionally biased region" description="Low complexity" evidence="8">
    <location>
        <begin position="220"/>
        <end position="230"/>
    </location>
</feature>
<comment type="function">
    <text evidence="7">May be involved in the degradation of misfolded endoplasmic reticulum (ER) luminal proteins.</text>
</comment>
<keyword evidence="10" id="KW-1185">Reference proteome</keyword>
<feature type="transmembrane region" description="Helical" evidence="7">
    <location>
        <begin position="152"/>
        <end position="185"/>
    </location>
</feature>
<dbReference type="SUPFAM" id="SSF144091">
    <property type="entry name" value="Rhomboid-like"/>
    <property type="match status" value="1"/>
</dbReference>
<feature type="transmembrane region" description="Helical" evidence="7">
    <location>
        <begin position="99"/>
        <end position="132"/>
    </location>
</feature>
<evidence type="ECO:0000256" key="8">
    <source>
        <dbReference type="SAM" id="MobiDB-lite"/>
    </source>
</evidence>
<feature type="transmembrane region" description="Helical" evidence="7">
    <location>
        <begin position="18"/>
        <end position="41"/>
    </location>
</feature>
<dbReference type="GO" id="GO:0006950">
    <property type="term" value="P:response to stress"/>
    <property type="evidence" value="ECO:0007669"/>
    <property type="project" value="UniProtKB-ARBA"/>
</dbReference>
<organism evidence="9 10">
    <name type="scientific">Tieghemostelium lacteum</name>
    <name type="common">Slime mold</name>
    <name type="synonym">Dictyostelium lacteum</name>
    <dbReference type="NCBI Taxonomy" id="361077"/>
    <lineage>
        <taxon>Eukaryota</taxon>
        <taxon>Amoebozoa</taxon>
        <taxon>Evosea</taxon>
        <taxon>Eumycetozoa</taxon>
        <taxon>Dictyostelia</taxon>
        <taxon>Dictyosteliales</taxon>
        <taxon>Raperosteliaceae</taxon>
        <taxon>Tieghemostelium</taxon>
    </lineage>
</organism>
<dbReference type="GO" id="GO:0005789">
    <property type="term" value="C:endoplasmic reticulum membrane"/>
    <property type="evidence" value="ECO:0007669"/>
    <property type="project" value="UniProtKB-SubCell"/>
</dbReference>
<feature type="region of interest" description="Disordered" evidence="8">
    <location>
        <begin position="220"/>
        <end position="243"/>
    </location>
</feature>
<dbReference type="InterPro" id="IPR007599">
    <property type="entry name" value="DER1"/>
</dbReference>
<keyword evidence="3 7" id="KW-0812">Transmembrane</keyword>
<evidence type="ECO:0000256" key="1">
    <source>
        <dbReference type="ARBA" id="ARBA00004477"/>
    </source>
</evidence>
<gene>
    <name evidence="9" type="ORF">DLAC_03553</name>
</gene>
<dbReference type="OrthoDB" id="19102at2759"/>
<evidence type="ECO:0000256" key="2">
    <source>
        <dbReference type="ARBA" id="ARBA00008917"/>
    </source>
</evidence>
<keyword evidence="4 7" id="KW-0256">Endoplasmic reticulum</keyword>
<accession>A0A152A1K1</accession>
<evidence type="ECO:0000313" key="9">
    <source>
        <dbReference type="EMBL" id="KYQ99964.1"/>
    </source>
</evidence>
<dbReference type="Proteomes" id="UP000076078">
    <property type="component" value="Unassembled WGS sequence"/>
</dbReference>
<keyword evidence="6 7" id="KW-0472">Membrane</keyword>